<dbReference type="Pfam" id="PF20434">
    <property type="entry name" value="BD-FAE"/>
    <property type="match status" value="1"/>
</dbReference>
<dbReference type="GO" id="GO:0016787">
    <property type="term" value="F:hydrolase activity"/>
    <property type="evidence" value="ECO:0007669"/>
    <property type="project" value="UniProtKB-KW"/>
</dbReference>
<name>A0A652YWA3_NOCGL</name>
<dbReference type="InterPro" id="IPR049492">
    <property type="entry name" value="BD-FAE-like_dom"/>
</dbReference>
<gene>
    <name evidence="4" type="ORF">FNL38_101313</name>
</gene>
<evidence type="ECO:0000256" key="2">
    <source>
        <dbReference type="SAM" id="Phobius"/>
    </source>
</evidence>
<reference evidence="4" key="1">
    <citation type="submission" date="2019-07" db="EMBL/GenBank/DDBJ databases">
        <title>Genomic Encyclopedia of Type Strains, Phase IV (KMG-IV): sequencing the most valuable type-strain genomes for metagenomic binning, comparative biology and taxonomic classification.</title>
        <authorList>
            <person name="Goeker M."/>
        </authorList>
    </citation>
    <scope>NUCLEOTIDE SEQUENCE</scope>
    <source>
        <strain evidence="4">DSM 44596</strain>
    </source>
</reference>
<dbReference type="Gene3D" id="3.40.50.1820">
    <property type="entry name" value="alpha/beta hydrolase"/>
    <property type="match status" value="1"/>
</dbReference>
<protein>
    <submittedName>
        <fullName evidence="4">Acetyl esterase/lipase</fullName>
    </submittedName>
</protein>
<comment type="caution">
    <text evidence="4">The sequence shown here is derived from an EMBL/GenBank/DDBJ whole genome shotgun (WGS) entry which is preliminary data.</text>
</comment>
<organism evidence="4">
    <name type="scientific">Nocardia globerula</name>
    <dbReference type="NCBI Taxonomy" id="1818"/>
    <lineage>
        <taxon>Bacteria</taxon>
        <taxon>Bacillati</taxon>
        <taxon>Actinomycetota</taxon>
        <taxon>Actinomycetes</taxon>
        <taxon>Mycobacteriales</taxon>
        <taxon>Nocardiaceae</taxon>
        <taxon>Nocardia</taxon>
    </lineage>
</organism>
<keyword evidence="2" id="KW-0812">Transmembrane</keyword>
<feature type="domain" description="BD-FAE-like" evidence="3">
    <location>
        <begin position="82"/>
        <end position="289"/>
    </location>
</feature>
<keyword evidence="1" id="KW-0378">Hydrolase</keyword>
<dbReference type="InterPro" id="IPR029058">
    <property type="entry name" value="AB_hydrolase_fold"/>
</dbReference>
<proteinExistence type="predicted"/>
<evidence type="ECO:0000256" key="1">
    <source>
        <dbReference type="ARBA" id="ARBA00022801"/>
    </source>
</evidence>
<keyword evidence="2" id="KW-0472">Membrane</keyword>
<feature type="transmembrane region" description="Helical" evidence="2">
    <location>
        <begin position="12"/>
        <end position="33"/>
    </location>
</feature>
<evidence type="ECO:0000259" key="3">
    <source>
        <dbReference type="Pfam" id="PF20434"/>
    </source>
</evidence>
<sequence length="340" mass="37097">MPKSSTRRSPRWALGLLSAVFTLMIIGGLATYFSPWPGTLAMRWMAEGSADSVSATLSELAPSGVETRTDVTYRDGDPDALLDVYFPDSASAALPTLIWTHGGSWIYGDKEDYSGYYKSLAGQGFTVISLDYSLGPDATYPTVLRQLNDAYRYITDNAEQLHVDPNALFLGGDSAGGQISSQIAAMITDPVYAAEVGVTPSLSPQQVRGVVLDCGVFDMYEFLDPDGRFGWTADRESVWAYTGTKDFENSPAVRQMSTMNIVTSAFPPTFITGGNADELTAGQSKPFADRLLRLGVDVDALFYPDDYEPALEHEYQFDLDTPDGQIAFDRTVAFLRAHSQ</sequence>
<evidence type="ECO:0000313" key="4">
    <source>
        <dbReference type="EMBL" id="TYQ07946.1"/>
    </source>
</evidence>
<dbReference type="SUPFAM" id="SSF53474">
    <property type="entry name" value="alpha/beta-Hydrolases"/>
    <property type="match status" value="1"/>
</dbReference>
<dbReference type="InterPro" id="IPR050300">
    <property type="entry name" value="GDXG_lipolytic_enzyme"/>
</dbReference>
<keyword evidence="2" id="KW-1133">Transmembrane helix</keyword>
<accession>A0A652YWA3</accession>
<dbReference type="AlphaFoldDB" id="A0A652YWA3"/>
<dbReference type="EMBL" id="VNIQ01000001">
    <property type="protein sequence ID" value="TYQ07946.1"/>
    <property type="molecule type" value="Genomic_DNA"/>
</dbReference>
<dbReference type="PANTHER" id="PTHR48081">
    <property type="entry name" value="AB HYDROLASE SUPERFAMILY PROTEIN C4A8.06C"/>
    <property type="match status" value="1"/>
</dbReference>